<keyword evidence="5 7" id="KW-1133">Transmembrane helix</keyword>
<comment type="caution">
    <text evidence="9">The sequence shown here is derived from an EMBL/GenBank/DDBJ whole genome shotgun (WGS) entry which is preliminary data.</text>
</comment>
<keyword evidence="2 7" id="KW-0813">Transport</keyword>
<dbReference type="PROSITE" id="PS50928">
    <property type="entry name" value="ABC_TM1"/>
    <property type="match status" value="1"/>
</dbReference>
<sequence>MAKRIPKLAVQGVMYAMAVLWLIPLLWVVYMSIRPKALALSPRFSFEFTLDNFRNVWQGAPFSIYFANTILIVLGVLAVQIFTVTLAAYAFARLRFWGKSLFFTLFLMQIMIPNDVLIFPNYAILRELSLLDTRTGIMIPYFASAFGVFLLRQFFKSIPPELEEAATVEGHSKWGILWKIYFPLGKSAYISFALVSVSYHWNNFLWPLIVTNSVEKRPLTVGLSLFASSSETGAQWSEVTAATLIVAAPLLIGFFFFQRQFISSFMQSGIK</sequence>
<dbReference type="RefSeq" id="WP_378050025.1">
    <property type="nucleotide sequence ID" value="NZ_JBHMDN010000023.1"/>
</dbReference>
<dbReference type="Proteomes" id="UP001596378">
    <property type="component" value="Unassembled WGS sequence"/>
</dbReference>
<feature type="transmembrane region" description="Helical" evidence="7">
    <location>
        <begin position="62"/>
        <end position="89"/>
    </location>
</feature>
<keyword evidence="10" id="KW-1185">Reference proteome</keyword>
<reference evidence="10" key="1">
    <citation type="journal article" date="2019" name="Int. J. Syst. Evol. Microbiol.">
        <title>The Global Catalogue of Microorganisms (GCM) 10K type strain sequencing project: providing services to taxonomists for standard genome sequencing and annotation.</title>
        <authorList>
            <consortium name="The Broad Institute Genomics Platform"/>
            <consortium name="The Broad Institute Genome Sequencing Center for Infectious Disease"/>
            <person name="Wu L."/>
            <person name="Ma J."/>
        </authorList>
    </citation>
    <scope>NUCLEOTIDE SEQUENCE [LARGE SCALE GENOMIC DNA]</scope>
    <source>
        <strain evidence="10">KCTC 12907</strain>
    </source>
</reference>
<evidence type="ECO:0000313" key="9">
    <source>
        <dbReference type="EMBL" id="MFC7148439.1"/>
    </source>
</evidence>
<comment type="subcellular location">
    <subcellularLocation>
        <location evidence="1 7">Cell membrane</location>
        <topology evidence="1 7">Multi-pass membrane protein</topology>
    </subcellularLocation>
</comment>
<dbReference type="CDD" id="cd06261">
    <property type="entry name" value="TM_PBP2"/>
    <property type="match status" value="1"/>
</dbReference>
<feature type="transmembrane region" description="Helical" evidence="7">
    <location>
        <begin position="101"/>
        <end position="125"/>
    </location>
</feature>
<evidence type="ECO:0000256" key="7">
    <source>
        <dbReference type="RuleBase" id="RU363032"/>
    </source>
</evidence>
<evidence type="ECO:0000256" key="6">
    <source>
        <dbReference type="ARBA" id="ARBA00023136"/>
    </source>
</evidence>
<evidence type="ECO:0000256" key="1">
    <source>
        <dbReference type="ARBA" id="ARBA00004651"/>
    </source>
</evidence>
<evidence type="ECO:0000313" key="10">
    <source>
        <dbReference type="Proteomes" id="UP001596378"/>
    </source>
</evidence>
<dbReference type="PANTHER" id="PTHR43744:SF3">
    <property type="entry name" value="LACTOSE TRANSPORT SYSTEM PERMEASE PROTEIN LACG"/>
    <property type="match status" value="1"/>
</dbReference>
<evidence type="ECO:0000256" key="4">
    <source>
        <dbReference type="ARBA" id="ARBA00022692"/>
    </source>
</evidence>
<protein>
    <submittedName>
        <fullName evidence="9">Carbohydrate ABC transporter permease</fullName>
    </submittedName>
</protein>
<dbReference type="EMBL" id="JBHTAI010000004">
    <property type="protein sequence ID" value="MFC7148439.1"/>
    <property type="molecule type" value="Genomic_DNA"/>
</dbReference>
<feature type="transmembrane region" description="Helical" evidence="7">
    <location>
        <begin position="239"/>
        <end position="257"/>
    </location>
</feature>
<evidence type="ECO:0000256" key="5">
    <source>
        <dbReference type="ARBA" id="ARBA00022989"/>
    </source>
</evidence>
<accession>A0ABW2F8X7</accession>
<keyword evidence="4 7" id="KW-0812">Transmembrane</keyword>
<comment type="similarity">
    <text evidence="7">Belongs to the binding-protein-dependent transport system permease family.</text>
</comment>
<dbReference type="PANTHER" id="PTHR43744">
    <property type="entry name" value="ABC TRANSPORTER PERMEASE PROTEIN MG189-RELATED-RELATED"/>
    <property type="match status" value="1"/>
</dbReference>
<dbReference type="Pfam" id="PF00528">
    <property type="entry name" value="BPD_transp_1"/>
    <property type="match status" value="1"/>
</dbReference>
<dbReference type="InterPro" id="IPR000515">
    <property type="entry name" value="MetI-like"/>
</dbReference>
<organism evidence="9 10">
    <name type="scientific">Cohnella cellulosilytica</name>
    <dbReference type="NCBI Taxonomy" id="986710"/>
    <lineage>
        <taxon>Bacteria</taxon>
        <taxon>Bacillati</taxon>
        <taxon>Bacillota</taxon>
        <taxon>Bacilli</taxon>
        <taxon>Bacillales</taxon>
        <taxon>Paenibacillaceae</taxon>
        <taxon>Cohnella</taxon>
    </lineage>
</organism>
<dbReference type="SUPFAM" id="SSF161098">
    <property type="entry name" value="MetI-like"/>
    <property type="match status" value="1"/>
</dbReference>
<dbReference type="InterPro" id="IPR035906">
    <property type="entry name" value="MetI-like_sf"/>
</dbReference>
<dbReference type="Gene3D" id="1.10.3720.10">
    <property type="entry name" value="MetI-like"/>
    <property type="match status" value="1"/>
</dbReference>
<keyword evidence="3" id="KW-1003">Cell membrane</keyword>
<name>A0ABW2F8X7_9BACL</name>
<feature type="transmembrane region" description="Helical" evidence="7">
    <location>
        <begin position="12"/>
        <end position="33"/>
    </location>
</feature>
<evidence type="ECO:0000256" key="2">
    <source>
        <dbReference type="ARBA" id="ARBA00022448"/>
    </source>
</evidence>
<feature type="domain" description="ABC transmembrane type-1" evidence="8">
    <location>
        <begin position="66"/>
        <end position="257"/>
    </location>
</feature>
<evidence type="ECO:0000256" key="3">
    <source>
        <dbReference type="ARBA" id="ARBA00022475"/>
    </source>
</evidence>
<gene>
    <name evidence="9" type="ORF">ACFQMJ_07880</name>
</gene>
<feature type="transmembrane region" description="Helical" evidence="7">
    <location>
        <begin position="137"/>
        <end position="155"/>
    </location>
</feature>
<proteinExistence type="inferred from homology"/>
<feature type="transmembrane region" description="Helical" evidence="7">
    <location>
        <begin position="176"/>
        <end position="201"/>
    </location>
</feature>
<evidence type="ECO:0000259" key="8">
    <source>
        <dbReference type="PROSITE" id="PS50928"/>
    </source>
</evidence>
<keyword evidence="6 7" id="KW-0472">Membrane</keyword>